<dbReference type="InterPro" id="IPR015897">
    <property type="entry name" value="CHK_kinase-like"/>
</dbReference>
<keyword evidence="3" id="KW-1185">Reference proteome</keyword>
<name>A0AAN8XJU9_HALRR</name>
<proteinExistence type="predicted"/>
<evidence type="ECO:0000313" key="2">
    <source>
        <dbReference type="EMBL" id="KAK7079865.1"/>
    </source>
</evidence>
<gene>
    <name evidence="2" type="ORF">SK128_023960</name>
</gene>
<dbReference type="Pfam" id="PF02958">
    <property type="entry name" value="EcKL"/>
    <property type="match status" value="1"/>
</dbReference>
<evidence type="ECO:0000259" key="1">
    <source>
        <dbReference type="SMART" id="SM00587"/>
    </source>
</evidence>
<sequence>MSRVSVAKYLTLNVIWACRESYNYLHEGALINIHLDTNDCAIFSNQSSAHTQHRQFSCVLPALEIKTALPRTTRRLNKMDDASACLTDNEICLALKADKSHEAKLISWTMEDVSSQTDGATSNIKNITIKYYSSEKQEQEVYYILKVHSSRGELYDIFLNTIYMKESKFYAEVIPALNAVLKEIGSTPLSFPKCFYYNIEKGRDMIILENLKQQDYKMESRALGISAAHATLVLKELAKLHAASFLLQAKTPNHDLVDKFECLQKEWTKEFKVGVDFGQFVDGYLKIGIAMFKKFGNCEKIVNWIEKIRPNAWKMYDEMLVRKPPFDLILHGDCWINNILFSYDERNSPVDVKLFDLQGCRIGSLALDLQHFLNLNLTGPERRPNLPFLLAIYHKTFCDIVEAGGVTMPFTLEELREEYVSKGYYGALYAIMWLPNMVRRPEDAQDVLDVNTGAKLSELENVLRMVDNNPLLKPRIMSVMEEWMEYGVIS</sequence>
<dbReference type="PANTHER" id="PTHR11012">
    <property type="entry name" value="PROTEIN KINASE-LIKE DOMAIN-CONTAINING"/>
    <property type="match status" value="1"/>
</dbReference>
<reference evidence="2 3" key="1">
    <citation type="submission" date="2023-11" db="EMBL/GenBank/DDBJ databases">
        <title>Halocaridina rubra genome assembly.</title>
        <authorList>
            <person name="Smith C."/>
        </authorList>
    </citation>
    <scope>NUCLEOTIDE SEQUENCE [LARGE SCALE GENOMIC DNA]</scope>
    <source>
        <strain evidence="2">EP-1</strain>
        <tissue evidence="2">Whole</tissue>
    </source>
</reference>
<dbReference type="InterPro" id="IPR004119">
    <property type="entry name" value="EcKL"/>
</dbReference>
<dbReference type="EMBL" id="JAXCGZ010006312">
    <property type="protein sequence ID" value="KAK7079865.1"/>
    <property type="molecule type" value="Genomic_DNA"/>
</dbReference>
<evidence type="ECO:0000313" key="3">
    <source>
        <dbReference type="Proteomes" id="UP001381693"/>
    </source>
</evidence>
<comment type="caution">
    <text evidence="2">The sequence shown here is derived from an EMBL/GenBank/DDBJ whole genome shotgun (WGS) entry which is preliminary data.</text>
</comment>
<protein>
    <recommendedName>
        <fullName evidence="1">CHK kinase-like domain-containing protein</fullName>
    </recommendedName>
</protein>
<dbReference type="Gene3D" id="3.90.1200.10">
    <property type="match status" value="1"/>
</dbReference>
<feature type="domain" description="CHK kinase-like" evidence="1">
    <location>
        <begin position="206"/>
        <end position="403"/>
    </location>
</feature>
<accession>A0AAN8XJU9</accession>
<dbReference type="Proteomes" id="UP001381693">
    <property type="component" value="Unassembled WGS sequence"/>
</dbReference>
<dbReference type="SUPFAM" id="SSF56112">
    <property type="entry name" value="Protein kinase-like (PK-like)"/>
    <property type="match status" value="1"/>
</dbReference>
<dbReference type="InterPro" id="IPR011009">
    <property type="entry name" value="Kinase-like_dom_sf"/>
</dbReference>
<dbReference type="PANTHER" id="PTHR11012:SF30">
    <property type="entry name" value="PROTEIN KINASE-LIKE DOMAIN-CONTAINING"/>
    <property type="match status" value="1"/>
</dbReference>
<dbReference type="SMART" id="SM00587">
    <property type="entry name" value="CHK"/>
    <property type="match status" value="1"/>
</dbReference>
<dbReference type="AlphaFoldDB" id="A0AAN8XJU9"/>
<organism evidence="2 3">
    <name type="scientific">Halocaridina rubra</name>
    <name type="common">Hawaiian red shrimp</name>
    <dbReference type="NCBI Taxonomy" id="373956"/>
    <lineage>
        <taxon>Eukaryota</taxon>
        <taxon>Metazoa</taxon>
        <taxon>Ecdysozoa</taxon>
        <taxon>Arthropoda</taxon>
        <taxon>Crustacea</taxon>
        <taxon>Multicrustacea</taxon>
        <taxon>Malacostraca</taxon>
        <taxon>Eumalacostraca</taxon>
        <taxon>Eucarida</taxon>
        <taxon>Decapoda</taxon>
        <taxon>Pleocyemata</taxon>
        <taxon>Caridea</taxon>
        <taxon>Atyoidea</taxon>
        <taxon>Atyidae</taxon>
        <taxon>Halocaridina</taxon>
    </lineage>
</organism>